<feature type="compositionally biased region" description="Acidic residues" evidence="1">
    <location>
        <begin position="1642"/>
        <end position="1652"/>
    </location>
</feature>
<dbReference type="Proteomes" id="UP001530400">
    <property type="component" value="Unassembled WGS sequence"/>
</dbReference>
<protein>
    <submittedName>
        <fullName evidence="2">Uncharacterized protein</fullName>
    </submittedName>
</protein>
<evidence type="ECO:0000256" key="1">
    <source>
        <dbReference type="SAM" id="MobiDB-lite"/>
    </source>
</evidence>
<proteinExistence type="predicted"/>
<feature type="compositionally biased region" description="Basic and acidic residues" evidence="1">
    <location>
        <begin position="2030"/>
        <end position="2043"/>
    </location>
</feature>
<feature type="region of interest" description="Disordered" evidence="1">
    <location>
        <begin position="1045"/>
        <end position="1184"/>
    </location>
</feature>
<feature type="compositionally biased region" description="Low complexity" evidence="1">
    <location>
        <begin position="1004"/>
        <end position="1014"/>
    </location>
</feature>
<feature type="compositionally biased region" description="Polar residues" evidence="1">
    <location>
        <begin position="1794"/>
        <end position="1813"/>
    </location>
</feature>
<feature type="compositionally biased region" description="Acidic residues" evidence="1">
    <location>
        <begin position="869"/>
        <end position="880"/>
    </location>
</feature>
<feature type="compositionally biased region" description="Low complexity" evidence="1">
    <location>
        <begin position="728"/>
        <end position="739"/>
    </location>
</feature>
<feature type="region of interest" description="Disordered" evidence="1">
    <location>
        <begin position="728"/>
        <end position="751"/>
    </location>
</feature>
<feature type="compositionally biased region" description="Polar residues" evidence="1">
    <location>
        <begin position="1173"/>
        <end position="1183"/>
    </location>
</feature>
<feature type="compositionally biased region" description="Acidic residues" evidence="1">
    <location>
        <begin position="936"/>
        <end position="948"/>
    </location>
</feature>
<name>A0ABD3NNB0_9STRA</name>
<organism evidence="2 3">
    <name type="scientific">Cyclotella atomus</name>
    <dbReference type="NCBI Taxonomy" id="382360"/>
    <lineage>
        <taxon>Eukaryota</taxon>
        <taxon>Sar</taxon>
        <taxon>Stramenopiles</taxon>
        <taxon>Ochrophyta</taxon>
        <taxon>Bacillariophyta</taxon>
        <taxon>Coscinodiscophyceae</taxon>
        <taxon>Thalassiosirophycidae</taxon>
        <taxon>Stephanodiscales</taxon>
        <taxon>Stephanodiscaceae</taxon>
        <taxon>Cyclotella</taxon>
    </lineage>
</organism>
<dbReference type="EMBL" id="JALLPJ020001160">
    <property type="protein sequence ID" value="KAL3775275.1"/>
    <property type="molecule type" value="Genomic_DNA"/>
</dbReference>
<feature type="compositionally biased region" description="Low complexity" evidence="1">
    <location>
        <begin position="1931"/>
        <end position="1942"/>
    </location>
</feature>
<feature type="compositionally biased region" description="Basic residues" evidence="1">
    <location>
        <begin position="1374"/>
        <end position="1383"/>
    </location>
</feature>
<feature type="region of interest" description="Disordered" evidence="1">
    <location>
        <begin position="1202"/>
        <end position="1252"/>
    </location>
</feature>
<keyword evidence="3" id="KW-1185">Reference proteome</keyword>
<feature type="compositionally biased region" description="Basic and acidic residues" evidence="1">
    <location>
        <begin position="1507"/>
        <end position="1520"/>
    </location>
</feature>
<feature type="compositionally biased region" description="Polar residues" evidence="1">
    <location>
        <begin position="1723"/>
        <end position="1732"/>
    </location>
</feature>
<accession>A0ABD3NNB0</accession>
<feature type="region of interest" description="Disordered" evidence="1">
    <location>
        <begin position="1271"/>
        <end position="1296"/>
    </location>
</feature>
<feature type="compositionally biased region" description="Acidic residues" evidence="1">
    <location>
        <begin position="790"/>
        <end position="818"/>
    </location>
</feature>
<feature type="compositionally biased region" description="Polar residues" evidence="1">
    <location>
        <begin position="1980"/>
        <end position="1993"/>
    </location>
</feature>
<feature type="compositionally biased region" description="Pro residues" evidence="1">
    <location>
        <begin position="769"/>
        <end position="782"/>
    </location>
</feature>
<feature type="compositionally biased region" description="Low complexity" evidence="1">
    <location>
        <begin position="1740"/>
        <end position="1751"/>
    </location>
</feature>
<evidence type="ECO:0000313" key="3">
    <source>
        <dbReference type="Proteomes" id="UP001530400"/>
    </source>
</evidence>
<feature type="compositionally biased region" description="Basic and acidic residues" evidence="1">
    <location>
        <begin position="1061"/>
        <end position="1096"/>
    </location>
</feature>
<feature type="compositionally biased region" description="Acidic residues" evidence="1">
    <location>
        <begin position="918"/>
        <end position="927"/>
    </location>
</feature>
<comment type="caution">
    <text evidence="2">The sequence shown here is derived from an EMBL/GenBank/DDBJ whole genome shotgun (WGS) entry which is preliminary data.</text>
</comment>
<feature type="compositionally biased region" description="Acidic residues" evidence="1">
    <location>
        <begin position="1402"/>
        <end position="1413"/>
    </location>
</feature>
<reference evidence="2 3" key="1">
    <citation type="submission" date="2024-10" db="EMBL/GenBank/DDBJ databases">
        <title>Updated reference genomes for cyclostephanoid diatoms.</title>
        <authorList>
            <person name="Roberts W.R."/>
            <person name="Alverson A.J."/>
        </authorList>
    </citation>
    <scope>NUCLEOTIDE SEQUENCE [LARGE SCALE GENOMIC DNA]</scope>
    <source>
        <strain evidence="2 3">AJA010-31</strain>
    </source>
</reference>
<feature type="compositionally biased region" description="Low complexity" evidence="1">
    <location>
        <begin position="2045"/>
        <end position="2060"/>
    </location>
</feature>
<feature type="region of interest" description="Disordered" evidence="1">
    <location>
        <begin position="1451"/>
        <end position="2079"/>
    </location>
</feature>
<gene>
    <name evidence="2" type="ORF">ACHAWO_013081</name>
</gene>
<feature type="compositionally biased region" description="Low complexity" evidence="1">
    <location>
        <begin position="2006"/>
        <end position="2019"/>
    </location>
</feature>
<feature type="region of interest" description="Disordered" evidence="1">
    <location>
        <begin position="1309"/>
        <end position="1414"/>
    </location>
</feature>
<feature type="region of interest" description="Disordered" evidence="1">
    <location>
        <begin position="991"/>
        <end position="1014"/>
    </location>
</feature>
<feature type="compositionally biased region" description="Acidic residues" evidence="1">
    <location>
        <begin position="1108"/>
        <end position="1124"/>
    </location>
</feature>
<sequence>MSLFKRKRSLTAAEYTNQQNLLRHSAEKGVTSLKILCSKLHSLLHEEPEVDTEAHHTPDSSQDIYHQFLTPDALSTTHHTDNLSTSKRSHARFNKFLNESRIEMGVHLKNCKLVNPLQFRREHQRAHGSEDCFIDGRYLVWLCGFLFEQASDATEGMEQEAFKLLNEWQGSIIDLFTGETEDKIMWRLLLQNLNIEPKTLNDATICHLNNSNRDKTNMGIYFQWPSFLRHLVLNRQLKIQDENNERGNKRRKSNDGASFSLQSYYQPISLLEMMDPKIQQCRNAWLPLLGYTVTHAYLSRESKCTIHETMDYLQNVLVPSLPSTMGLDSDKKKALLCGMGAYLMDGLGDALAVALLSLKDEEDGREGEDKIGLGENWVGSILGAEVAQVVDLLCVHSVIPTLAKYINCPLAGLVSETAGTLLDYSNVHHRLHHEASPMADDNDAIQQLMAKDAVKLMYFIERTNPQLRRELLVKKFTTQTFNDSEGDPSKHPIVIYLRARLVAGNLDEGSSLCRTLESCTGLDKETERCCWYSLFDKMQEENVLLEHHWEINRGRFVDVPVLDSSGKVTMRRVGNITLANIMIGPFGRTVALEYLHGIIDVAKDELFPGFKSMPSSKSIKSRRQADRDKQYFLALKDAVRRTVLKFLIPRPHSPAEALSIANRVSEADKPPLLKHHAAPPKGQDVGELCCRILQQPSLLKIWEDNEDAFEEEEPAAAHKLTLPPAAAALSAAAHPESPLQEVAKPAAMEEQEVLAEEGGVLDMSMELIPPTPAKTPQKPPAFKPSSPQEDVIELGDSEDEEVVDDDEESNDEGEEDHENDSAAKSFEDSREGGVEEGEYNSNEDYAEENDAAVNDYPAHYHEYPGNYSESDDYDDEDAEEENRRVAFEGPYDAEEGRGTRGNSSSGGSVEVFDLMSSSDEEQEEAPDESIPHAEAVENDSSPEEEPTETEILNEVVDDYIGAAAAQPTEVQLPEVNDGKILHDNVTEYIAVSSPSKKSPEKVARSTTADSADTAVASDEVAAEITNNATEDDAQAVGECYRNQASIGADVETNNANQAPLSDEKPELDPIDTRSKNALEHTSDEIQELHEEADKSEPYSSDGGNLGEELSEDMADDEHESLDTEDDKRSLAEQGETFDEEEAGPSSPVHFDANEDSDAMMETDQPSILVAAAMSSQHQGSSSYPMVMTKSYRRSSLKSVDNVAAADNEINDRELAPESSALRPEHTSTKEPIDLMGSDNDVQGGALTDDGYVPDVELTEEEKIEKKKVRTIEDGYVPDAEATEEESSKPIAVGNKAVKRRDVRFEAVLETREAPSFPPPPIEPAANQSTEIDDGYIPEGALTEEEKRERHERRSRSVEEGYLPDATDDDTVEKKARRSPHRKGILNEAEAIDPGYLPSAVEGTEEERSEEESQEAVASVLVATALVTQKGKMHASDIANKASLATARIAKPKFSTQSIDDGYVPDGTFDDEERTRLRKETRSQYVEEGYLPDGHTTPGEATEDDQPDEKPKLLLDAKMKLSESIAGKNRNRDAKKLADTQVPPPPEPAASLSIDDGYVPSGVEEERSEEEDALTVKATHDTEEESIAIDSSANVTEKHSKSDNETAAATESKDADDVADDVAEMKGAIKDQKSPSAKRDTDANAEPEPETEDPSFQPITCNPLLITAQADPPKTETPSPDKVVTGAVAKQESPKPKRGSKREAKAKKETPTQPKPDNDGDVRSVQSETSSVRRSSRIKTKSAAPSPKVPSSIVTGSRAGKKAAPSLPAVPENEKLDELIEVIQEAAASGRKGTRTTASEGASTMNDDIVTVSSRTRRGKRGTDAEVGASNASVNDESKASTSKRAKAGSAKKASGAKRKQDDDEVNDGDETKVDAPEPVPSPPTKKRKGRTKKNDNVSNDAEVQKDEAPETVSSPPTKARRGRSKKDDNSVDVQQDVSESVSRPQTRGRGRAKKTVDDVSESVASQPKTRSVRLKKKTALQDNVSELTASPPTKTRRGRAKKNDADAVVQDDVSESVSSPPKTRSGRPKKNQDDDTTALKDDVSESVASSVRRTRSTAPSEGSLASTRSRRNTKAPKRY</sequence>
<feature type="region of interest" description="Disordered" evidence="1">
    <location>
        <begin position="766"/>
        <end position="950"/>
    </location>
</feature>
<feature type="compositionally biased region" description="Basic and acidic residues" evidence="1">
    <location>
        <begin position="1472"/>
        <end position="1481"/>
    </location>
</feature>
<feature type="compositionally biased region" description="Basic residues" evidence="1">
    <location>
        <begin position="2068"/>
        <end position="2079"/>
    </location>
</feature>
<feature type="compositionally biased region" description="Basic and acidic residues" evidence="1">
    <location>
        <begin position="1700"/>
        <end position="1721"/>
    </location>
</feature>
<feature type="compositionally biased region" description="Basic and acidic residues" evidence="1">
    <location>
        <begin position="1222"/>
        <end position="1232"/>
    </location>
</feature>
<feature type="compositionally biased region" description="Basic and acidic residues" evidence="1">
    <location>
        <begin position="819"/>
        <end position="833"/>
    </location>
</feature>
<feature type="compositionally biased region" description="Basic and acidic residues" evidence="1">
    <location>
        <begin position="1622"/>
        <end position="1641"/>
    </location>
</feature>
<evidence type="ECO:0000313" key="2">
    <source>
        <dbReference type="EMBL" id="KAL3775275.1"/>
    </source>
</evidence>